<dbReference type="Proteomes" id="UP000259976">
    <property type="component" value="Segment"/>
</dbReference>
<sequence length="174" mass="18865">MIYAGIGARETPGPILDSMRNAATALAKAGVGLRTGGAKGADQAFFDGWERVGQEQLLEVFVPYSGFRGFRVGEGPVYGPPTREARLLAKEYHPNWAVLGDTGRDFHARNCYQILGFDLKTPCDFVLCWTKDGKVVGGTGQALRLATAHEIPIFNLGSMSQDEVNEAIMEMLNA</sequence>
<evidence type="ECO:0000313" key="2">
    <source>
        <dbReference type="Proteomes" id="UP000259976"/>
    </source>
</evidence>
<proteinExistence type="predicted"/>
<name>A0A191VYJ8_9CAUD</name>
<evidence type="ECO:0008006" key="3">
    <source>
        <dbReference type="Google" id="ProtNLM"/>
    </source>
</evidence>
<keyword evidence="2" id="KW-1185">Reference proteome</keyword>
<protein>
    <recommendedName>
        <fullName evidence="3">DNA recombination-mediator protein A</fullName>
    </recommendedName>
</protein>
<reference evidence="1 2" key="1">
    <citation type="journal article" date="2016" name="Curr. Microbiol.">
        <title>Characterization and Complete Genome Sequences of Three N4-Like Roseobacter Phages Isolated from the South China Sea.</title>
        <authorList>
            <person name="Li B."/>
            <person name="Zhang S."/>
            <person name="Long L."/>
            <person name="Huang S."/>
        </authorList>
    </citation>
    <scope>NUCLEOTIDE SEQUENCE [LARGE SCALE GENOMIC DNA]</scope>
</reference>
<accession>A0A191VYJ8</accession>
<gene>
    <name evidence="1" type="ORF">RDp01_gp51</name>
</gene>
<organism evidence="1 2">
    <name type="scientific">Roseobacter phage RD-1410W1-01</name>
    <dbReference type="NCBI Taxonomy" id="1815984"/>
    <lineage>
        <taxon>Viruses</taxon>
        <taxon>Duplodnaviria</taxon>
        <taxon>Heunggongvirae</taxon>
        <taxon>Uroviricota</taxon>
        <taxon>Caudoviricetes</taxon>
        <taxon>Schitoviridae</taxon>
        <taxon>Rhodovirinae</taxon>
        <taxon>Aoqinvirus</taxon>
        <taxon>Aoqinvirus RD1410W101</taxon>
    </lineage>
</organism>
<evidence type="ECO:0000313" key="1">
    <source>
        <dbReference type="EMBL" id="ANJ20785.1"/>
    </source>
</evidence>
<dbReference type="EMBL" id="KU885989">
    <property type="protein sequence ID" value="ANJ20785.1"/>
    <property type="molecule type" value="Genomic_DNA"/>
</dbReference>